<dbReference type="RefSeq" id="WP_185251574.1">
    <property type="nucleotide sequence ID" value="NZ_JACKXE010000001.1"/>
</dbReference>
<feature type="region of interest" description="Disordered" evidence="1">
    <location>
        <begin position="383"/>
        <end position="405"/>
    </location>
</feature>
<dbReference type="GO" id="GO:0009103">
    <property type="term" value="P:lipopolysaccharide biosynthetic process"/>
    <property type="evidence" value="ECO:0007669"/>
    <property type="project" value="TreeGrafter"/>
</dbReference>
<name>A0A7X0V9H5_9ACTN</name>
<keyword evidence="2" id="KW-1133">Transmembrane helix</keyword>
<feature type="transmembrane region" description="Helical" evidence="2">
    <location>
        <begin position="56"/>
        <end position="74"/>
    </location>
</feature>
<keyword evidence="5" id="KW-1185">Reference proteome</keyword>
<organism evidence="4 5">
    <name type="scientific">Nocardioides luti</name>
    <dbReference type="NCBI Taxonomy" id="2761101"/>
    <lineage>
        <taxon>Bacteria</taxon>
        <taxon>Bacillati</taxon>
        <taxon>Actinomycetota</taxon>
        <taxon>Actinomycetes</taxon>
        <taxon>Propionibacteriales</taxon>
        <taxon>Nocardioidaceae</taxon>
        <taxon>Nocardioides</taxon>
    </lineage>
</organism>
<dbReference type="PANTHER" id="PTHR23028">
    <property type="entry name" value="ACETYLTRANSFERASE"/>
    <property type="match status" value="1"/>
</dbReference>
<feature type="transmembrane region" description="Helical" evidence="2">
    <location>
        <begin position="332"/>
        <end position="352"/>
    </location>
</feature>
<dbReference type="GO" id="GO:0016747">
    <property type="term" value="F:acyltransferase activity, transferring groups other than amino-acyl groups"/>
    <property type="evidence" value="ECO:0007669"/>
    <property type="project" value="InterPro"/>
</dbReference>
<proteinExistence type="predicted"/>
<keyword evidence="4" id="KW-0012">Acyltransferase</keyword>
<dbReference type="InterPro" id="IPR002656">
    <property type="entry name" value="Acyl_transf_3_dom"/>
</dbReference>
<evidence type="ECO:0000256" key="1">
    <source>
        <dbReference type="SAM" id="MobiDB-lite"/>
    </source>
</evidence>
<dbReference type="Pfam" id="PF01757">
    <property type="entry name" value="Acyl_transf_3"/>
    <property type="match status" value="1"/>
</dbReference>
<dbReference type="AlphaFoldDB" id="A0A7X0V9H5"/>
<dbReference type="InterPro" id="IPR050879">
    <property type="entry name" value="Acyltransferase_3"/>
</dbReference>
<evidence type="ECO:0000313" key="4">
    <source>
        <dbReference type="EMBL" id="MBB6626280.1"/>
    </source>
</evidence>
<dbReference type="Proteomes" id="UP000523955">
    <property type="component" value="Unassembled WGS sequence"/>
</dbReference>
<keyword evidence="2" id="KW-0472">Membrane</keyword>
<evidence type="ECO:0000259" key="3">
    <source>
        <dbReference type="Pfam" id="PF01757"/>
    </source>
</evidence>
<accession>A0A7X0V9H5</accession>
<feature type="transmembrane region" description="Helical" evidence="2">
    <location>
        <begin position="264"/>
        <end position="287"/>
    </location>
</feature>
<dbReference type="GO" id="GO:0016020">
    <property type="term" value="C:membrane"/>
    <property type="evidence" value="ECO:0007669"/>
    <property type="project" value="TreeGrafter"/>
</dbReference>
<protein>
    <submittedName>
        <fullName evidence="4">Acyltransferase</fullName>
    </submittedName>
</protein>
<evidence type="ECO:0000256" key="2">
    <source>
        <dbReference type="SAM" id="Phobius"/>
    </source>
</evidence>
<feature type="transmembrane region" description="Helical" evidence="2">
    <location>
        <begin position="218"/>
        <end position="235"/>
    </location>
</feature>
<keyword evidence="4" id="KW-0808">Transferase</keyword>
<dbReference type="PANTHER" id="PTHR23028:SF53">
    <property type="entry name" value="ACYL_TRANSF_3 DOMAIN-CONTAINING PROTEIN"/>
    <property type="match status" value="1"/>
</dbReference>
<feature type="domain" description="Acyltransferase 3" evidence="3">
    <location>
        <begin position="16"/>
        <end position="348"/>
    </location>
</feature>
<gene>
    <name evidence="4" type="ORF">H5V45_02990</name>
</gene>
<dbReference type="EMBL" id="JACKXE010000001">
    <property type="protein sequence ID" value="MBB6626280.1"/>
    <property type="molecule type" value="Genomic_DNA"/>
</dbReference>
<feature type="transmembrane region" description="Helical" evidence="2">
    <location>
        <begin position="94"/>
        <end position="113"/>
    </location>
</feature>
<reference evidence="4 5" key="1">
    <citation type="submission" date="2020-08" db="EMBL/GenBank/DDBJ databases">
        <authorList>
            <person name="Seo M.-J."/>
        </authorList>
    </citation>
    <scope>NUCLEOTIDE SEQUENCE [LARGE SCALE GENOMIC DNA]</scope>
    <source>
        <strain evidence="4 5">KIGAM211</strain>
    </source>
</reference>
<sequence length="405" mass="44820">MSSAVTDAQPRRTAIFDGIRGVAIVLVVLSHGWALWPMDGLISHAVTGALFQSGNYAVSVFFVVGAFVATRGLLRAVDSPGGLRPGVALARRYLRLSGQLYFLLLTVLALSVFDLTDKTPDRVTRSSLLHIATYTWNWYLQGHSASARSDLGHLWYLSVDLQVFVLILSLVYLLRRHRGWLVVALAGVLLAVVVWRTNVAGTELLYQSLLRTTVRMDAPIAGALAAAALPYLTGLVPWARRIAAVSLFALVPLLHLNVDNNAYFGWTGLLLDLALVGFLVGCSLTSPPPFVTRTLGSRVPAYLGRESLAIYLWHYPVFFFIAHHTTDWRWQARTIAAFLLVALMVTISNVLVERRVRAALAAPVWRELSGGLPAYLRERRRSRSMRVSTAETRSSETPSRRFTRS</sequence>
<comment type="caution">
    <text evidence="4">The sequence shown here is derived from an EMBL/GenBank/DDBJ whole genome shotgun (WGS) entry which is preliminary data.</text>
</comment>
<feature type="transmembrane region" description="Helical" evidence="2">
    <location>
        <begin position="154"/>
        <end position="173"/>
    </location>
</feature>
<keyword evidence="2" id="KW-0812">Transmembrane</keyword>
<feature type="transmembrane region" description="Helical" evidence="2">
    <location>
        <begin position="18"/>
        <end position="36"/>
    </location>
</feature>
<feature type="transmembrane region" description="Helical" evidence="2">
    <location>
        <begin position="180"/>
        <end position="198"/>
    </location>
</feature>
<evidence type="ECO:0000313" key="5">
    <source>
        <dbReference type="Proteomes" id="UP000523955"/>
    </source>
</evidence>